<name>A0ABV7UEL8_9HYPH</name>
<accession>A0ABV7UEL8</accession>
<dbReference type="SMART" id="SM00411">
    <property type="entry name" value="BHL"/>
    <property type="match status" value="1"/>
</dbReference>
<evidence type="ECO:0000256" key="5">
    <source>
        <dbReference type="SAM" id="MobiDB-lite"/>
    </source>
</evidence>
<dbReference type="InterPro" id="IPR010992">
    <property type="entry name" value="IHF-like_DNA-bd_dom_sf"/>
</dbReference>
<feature type="region of interest" description="Disordered" evidence="5">
    <location>
        <begin position="52"/>
        <end position="72"/>
    </location>
</feature>
<dbReference type="CDD" id="cd13831">
    <property type="entry name" value="HU"/>
    <property type="match status" value="1"/>
</dbReference>
<dbReference type="SUPFAM" id="SSF47729">
    <property type="entry name" value="IHF-like DNA-binding proteins"/>
    <property type="match status" value="1"/>
</dbReference>
<dbReference type="InterPro" id="IPR000119">
    <property type="entry name" value="Hist_DNA-bd"/>
</dbReference>
<dbReference type="Pfam" id="PF00216">
    <property type="entry name" value="Bac_DNA_binding"/>
    <property type="match status" value="1"/>
</dbReference>
<dbReference type="RefSeq" id="WP_191321102.1">
    <property type="nucleotide sequence ID" value="NZ_BNCG01000041.1"/>
</dbReference>
<dbReference type="PANTHER" id="PTHR33175">
    <property type="entry name" value="DNA-BINDING PROTEIN HU"/>
    <property type="match status" value="1"/>
</dbReference>
<gene>
    <name evidence="6" type="ORF">ACFONL_07045</name>
</gene>
<dbReference type="Gene3D" id="4.10.520.10">
    <property type="entry name" value="IHF-like DNA-binding proteins"/>
    <property type="match status" value="1"/>
</dbReference>
<dbReference type="EMBL" id="JBHRYC010000027">
    <property type="protein sequence ID" value="MFC3637140.1"/>
    <property type="molecule type" value="Genomic_DNA"/>
</dbReference>
<dbReference type="PRINTS" id="PR01727">
    <property type="entry name" value="DNABINDINGHU"/>
</dbReference>
<evidence type="ECO:0000313" key="7">
    <source>
        <dbReference type="Proteomes" id="UP001595704"/>
    </source>
</evidence>
<evidence type="ECO:0000256" key="4">
    <source>
        <dbReference type="RuleBase" id="RU003939"/>
    </source>
</evidence>
<keyword evidence="7" id="KW-1185">Reference proteome</keyword>
<dbReference type="Proteomes" id="UP001595704">
    <property type="component" value="Unassembled WGS sequence"/>
</dbReference>
<dbReference type="GO" id="GO:0003677">
    <property type="term" value="F:DNA binding"/>
    <property type="evidence" value="ECO:0007669"/>
    <property type="project" value="UniProtKB-KW"/>
</dbReference>
<protein>
    <submittedName>
        <fullName evidence="6">HU family DNA-binding protein</fullName>
    </submittedName>
</protein>
<comment type="similarity">
    <text evidence="1 4">Belongs to the bacterial histone-like protein family.</text>
</comment>
<proteinExistence type="inferred from homology"/>
<dbReference type="PANTHER" id="PTHR33175:SF3">
    <property type="entry name" value="DNA-BINDING PROTEIN HU-BETA"/>
    <property type="match status" value="1"/>
</dbReference>
<evidence type="ECO:0000256" key="1">
    <source>
        <dbReference type="ARBA" id="ARBA00010529"/>
    </source>
</evidence>
<keyword evidence="2" id="KW-0226">DNA condensation</keyword>
<keyword evidence="3 6" id="KW-0238">DNA-binding</keyword>
<comment type="caution">
    <text evidence="6">The sequence shown here is derived from an EMBL/GenBank/DDBJ whole genome shotgun (WGS) entry which is preliminary data.</text>
</comment>
<evidence type="ECO:0000313" key="6">
    <source>
        <dbReference type="EMBL" id="MFC3637140.1"/>
    </source>
</evidence>
<evidence type="ECO:0000256" key="3">
    <source>
        <dbReference type="ARBA" id="ARBA00023125"/>
    </source>
</evidence>
<reference evidence="7" key="1">
    <citation type="journal article" date="2019" name="Int. J. Syst. Evol. Microbiol.">
        <title>The Global Catalogue of Microorganisms (GCM) 10K type strain sequencing project: providing services to taxonomists for standard genome sequencing and annotation.</title>
        <authorList>
            <consortium name="The Broad Institute Genomics Platform"/>
            <consortium name="The Broad Institute Genome Sequencing Center for Infectious Disease"/>
            <person name="Wu L."/>
            <person name="Ma J."/>
        </authorList>
    </citation>
    <scope>NUCLEOTIDE SEQUENCE [LARGE SCALE GENOMIC DNA]</scope>
    <source>
        <strain evidence="7">KCTC 42282</strain>
    </source>
</reference>
<sequence length="93" mass="9834">MSTITKKDFVALLAERTDQSKAAVEAILTALGPAITDLLKDGNHVPLPGLGKFAVTDRGPRTARNPKTGQPIDIPARKVVSFKVGKLLKDATA</sequence>
<organism evidence="6 7">
    <name type="scientific">Camelimonas fluminis</name>
    <dbReference type="NCBI Taxonomy" id="1576911"/>
    <lineage>
        <taxon>Bacteria</taxon>
        <taxon>Pseudomonadati</taxon>
        <taxon>Pseudomonadota</taxon>
        <taxon>Alphaproteobacteria</taxon>
        <taxon>Hyphomicrobiales</taxon>
        <taxon>Chelatococcaceae</taxon>
        <taxon>Camelimonas</taxon>
    </lineage>
</organism>
<evidence type="ECO:0000256" key="2">
    <source>
        <dbReference type="ARBA" id="ARBA00023067"/>
    </source>
</evidence>